<evidence type="ECO:0000256" key="3">
    <source>
        <dbReference type="ARBA" id="ARBA00013368"/>
    </source>
</evidence>
<organism evidence="6 7">
    <name type="scientific">Crystallibacter crystallopoietes</name>
    <dbReference type="NCBI Taxonomy" id="37928"/>
    <lineage>
        <taxon>Bacteria</taxon>
        <taxon>Bacillati</taxon>
        <taxon>Actinomycetota</taxon>
        <taxon>Actinomycetes</taxon>
        <taxon>Micrococcales</taxon>
        <taxon>Micrococcaceae</taxon>
        <taxon>Crystallibacter</taxon>
    </lineage>
</organism>
<feature type="coiled-coil region" evidence="4">
    <location>
        <begin position="404"/>
        <end position="431"/>
    </location>
</feature>
<evidence type="ECO:0000256" key="1">
    <source>
        <dbReference type="ARBA" id="ARBA00006930"/>
    </source>
</evidence>
<reference evidence="6 7" key="1">
    <citation type="submission" date="2016-10" db="EMBL/GenBank/DDBJ databases">
        <authorList>
            <person name="de Groot N.N."/>
        </authorList>
    </citation>
    <scope>NUCLEOTIDE SEQUENCE [LARGE SCALE GENOMIC DNA]</scope>
    <source>
        <strain evidence="6 7">DSM 20117</strain>
    </source>
</reference>
<gene>
    <name evidence="6" type="ORF">SAMN04489742_3573</name>
</gene>
<dbReference type="Proteomes" id="UP000181917">
    <property type="component" value="Unassembled WGS sequence"/>
</dbReference>
<evidence type="ECO:0000313" key="7">
    <source>
        <dbReference type="Proteomes" id="UP000181917"/>
    </source>
</evidence>
<feature type="coiled-coil region" evidence="4">
    <location>
        <begin position="604"/>
        <end position="666"/>
    </location>
</feature>
<evidence type="ECO:0000256" key="4">
    <source>
        <dbReference type="SAM" id="Coils"/>
    </source>
</evidence>
<dbReference type="Pfam" id="PF13558">
    <property type="entry name" value="SbcC_Walker_B"/>
    <property type="match status" value="1"/>
</dbReference>
<dbReference type="InterPro" id="IPR027417">
    <property type="entry name" value="P-loop_NTPase"/>
</dbReference>
<dbReference type="STRING" id="37928.SAMN04489742_3573"/>
<comment type="subunit">
    <text evidence="2">Heterodimer of SbcC and SbcD.</text>
</comment>
<proteinExistence type="inferred from homology"/>
<dbReference type="Pfam" id="PF13476">
    <property type="entry name" value="AAA_23"/>
    <property type="match status" value="1"/>
</dbReference>
<evidence type="ECO:0000313" key="6">
    <source>
        <dbReference type="EMBL" id="SDR02872.1"/>
    </source>
</evidence>
<keyword evidence="4" id="KW-0175">Coiled coil</keyword>
<keyword evidence="7" id="KW-1185">Reference proteome</keyword>
<dbReference type="PANTHER" id="PTHR32114">
    <property type="entry name" value="ABC TRANSPORTER ABCH.3"/>
    <property type="match status" value="1"/>
</dbReference>
<sequence>MRLHRLEIQAFGPFAQRQSVDFDELSAHGLFLLNGKTGAGKTSILDAVCFALYGSVPGARQGGKRLRSDHADPALAPEVVCEFSARGRRFEVTRSPQWDRPSTRSSKGSVTEQARTLLREFVDGSWVEKSARNDEAAVELGDVLGMSLDQFTKVVMLPQGEFAAFLRADAKERRPLLQRLFDTDRYELIEDSLAADAATARAAFSTAETELGHLLRRAEEEANRHLAPEQLPEDGAPATEKLQQLHSSVERLAQEAGDAVGSGRRTLEELKSGIARQEMRLADHADWLLLQGLEAEQAAGANDSRRRAQVLTAHRAAELLQSSIRHRDQASSRTEESLQTAQTAFERVARHPLCGTYAPDFASGKLELPAMGAERAQELIETAAGSTGHELGRIRALLPEEARLKEARAQAERLLQTADQFDRRYEKVDAEAEATRAAGEQFAVDLAAADGTDSDVERLGQQLKEAEAVAETVSAYGACRARVDSARRVRDEANALQLQLKQHWLDLLERRLEQSAAELAHTLEQGEMCPVCGSDEHPRLATADGDSMVSREEEAAARREHAQAETAYAKSQESFAVLENKLAGLAAQGGETEPEAAATAVRDLQDLLGQAQEAAQNRARLRGLIEKSRDELAALLSQGSELAVAAAGARSDAEAAARQADQLEQKIATVLPPGGTLQELAEGLTAMDSLLKQCRQSLGEYTYALATLERCSSELEDAIAGSEFGSEADVLAALLSARELEQAQLQDRAYASLGQRIELLQASDRVARARQAQTEGEPLPDEAQLEELRRKARAMETELQAVAVRHGVLQESAEQLLGYCRRLEAAAASLEPVRARFELVQSVADTVRGLGENERKMTLTTYVLAARLEQIAAAASERLNAMTDGRYRLVHDDSKSGNKKSGLGLHVSDEWTGQRRDTSTLSGGESFMASLALALGLADVVQAEAGGVDIETLFVDEGFGSLDEQALEQVMDALESLRDGGRVVGLVSHVAEMKQRIGAQLQISKGRDGSTVRMTTESPILQPV</sequence>
<dbReference type="OrthoDB" id="9795626at2"/>
<accession>A0A1H1FPF5</accession>
<dbReference type="InterPro" id="IPR038729">
    <property type="entry name" value="Rad50/SbcC_AAA"/>
</dbReference>
<dbReference type="GO" id="GO:0004527">
    <property type="term" value="F:exonuclease activity"/>
    <property type="evidence" value="ECO:0007669"/>
    <property type="project" value="UniProtKB-KW"/>
</dbReference>
<dbReference type="EMBL" id="FNKH01000002">
    <property type="protein sequence ID" value="SDR02872.1"/>
    <property type="molecule type" value="Genomic_DNA"/>
</dbReference>
<dbReference type="GO" id="GO:0016887">
    <property type="term" value="F:ATP hydrolysis activity"/>
    <property type="evidence" value="ECO:0007669"/>
    <property type="project" value="InterPro"/>
</dbReference>
<protein>
    <recommendedName>
        <fullName evidence="3">Nuclease SbcCD subunit C</fullName>
    </recommendedName>
</protein>
<dbReference type="AlphaFoldDB" id="A0A1H1FPF5"/>
<keyword evidence="6" id="KW-0269">Exonuclease</keyword>
<dbReference type="SUPFAM" id="SSF52540">
    <property type="entry name" value="P-loop containing nucleoside triphosphate hydrolases"/>
    <property type="match status" value="1"/>
</dbReference>
<comment type="similarity">
    <text evidence="1">Belongs to the SMC family. SbcC subfamily.</text>
</comment>
<keyword evidence="6" id="KW-0378">Hydrolase</keyword>
<dbReference type="KEGG" id="acry:AC20117_21490"/>
<dbReference type="PANTHER" id="PTHR32114:SF2">
    <property type="entry name" value="ABC TRANSPORTER ABCH.3"/>
    <property type="match status" value="1"/>
</dbReference>
<name>A0A1H1FPF5_9MICC</name>
<evidence type="ECO:0000256" key="2">
    <source>
        <dbReference type="ARBA" id="ARBA00011322"/>
    </source>
</evidence>
<feature type="domain" description="Rad50/SbcC-type AAA" evidence="5">
    <location>
        <begin position="5"/>
        <end position="188"/>
    </location>
</feature>
<evidence type="ECO:0000259" key="5">
    <source>
        <dbReference type="Pfam" id="PF13476"/>
    </source>
</evidence>
<dbReference type="RefSeq" id="WP_074701732.1">
    <property type="nucleotide sequence ID" value="NZ_CP018863.1"/>
</dbReference>
<keyword evidence="6" id="KW-0540">Nuclease</keyword>
<dbReference type="GO" id="GO:0006302">
    <property type="term" value="P:double-strand break repair"/>
    <property type="evidence" value="ECO:0007669"/>
    <property type="project" value="InterPro"/>
</dbReference>
<dbReference type="Gene3D" id="3.40.50.300">
    <property type="entry name" value="P-loop containing nucleotide triphosphate hydrolases"/>
    <property type="match status" value="2"/>
</dbReference>